<sequence length="81" mass="10111">MIMFDVKKLKLPPSERIREVYTKYPVWLFYWWKFESMYKDDLREFRKTIVIDDKIAEEHNRSRSSAPMIEVGKMIDRYKTW</sequence>
<protein>
    <submittedName>
        <fullName evidence="1">Uncharacterized protein</fullName>
    </submittedName>
</protein>
<dbReference type="AlphaFoldDB" id="X1DL95"/>
<proteinExistence type="predicted"/>
<reference evidence="1" key="1">
    <citation type="journal article" date="2014" name="Front. Microbiol.">
        <title>High frequency of phylogenetically diverse reductive dehalogenase-homologous genes in deep subseafloor sedimentary metagenomes.</title>
        <authorList>
            <person name="Kawai M."/>
            <person name="Futagami T."/>
            <person name="Toyoda A."/>
            <person name="Takaki Y."/>
            <person name="Nishi S."/>
            <person name="Hori S."/>
            <person name="Arai W."/>
            <person name="Tsubouchi T."/>
            <person name="Morono Y."/>
            <person name="Uchiyama I."/>
            <person name="Ito T."/>
            <person name="Fujiyama A."/>
            <person name="Inagaki F."/>
            <person name="Takami H."/>
        </authorList>
    </citation>
    <scope>NUCLEOTIDE SEQUENCE</scope>
    <source>
        <strain evidence="1">Expedition CK06-06</strain>
    </source>
</reference>
<accession>X1DL95</accession>
<dbReference type="EMBL" id="BART01029108">
    <property type="protein sequence ID" value="GAG97196.1"/>
    <property type="molecule type" value="Genomic_DNA"/>
</dbReference>
<evidence type="ECO:0000313" key="1">
    <source>
        <dbReference type="EMBL" id="GAG97196.1"/>
    </source>
</evidence>
<gene>
    <name evidence="1" type="ORF">S01H4_51157</name>
</gene>
<name>X1DL95_9ZZZZ</name>
<comment type="caution">
    <text evidence="1">The sequence shown here is derived from an EMBL/GenBank/DDBJ whole genome shotgun (WGS) entry which is preliminary data.</text>
</comment>
<organism evidence="1">
    <name type="scientific">marine sediment metagenome</name>
    <dbReference type="NCBI Taxonomy" id="412755"/>
    <lineage>
        <taxon>unclassified sequences</taxon>
        <taxon>metagenomes</taxon>
        <taxon>ecological metagenomes</taxon>
    </lineage>
</organism>